<dbReference type="Proteomes" id="UP000636458">
    <property type="component" value="Unassembled WGS sequence"/>
</dbReference>
<reference evidence="2" key="1">
    <citation type="submission" date="2021-01" db="EMBL/GenBank/DDBJ databases">
        <title>Lacisediminihabitans sp. nov. strain G11-30, isolated from Antarctic Soil.</title>
        <authorList>
            <person name="Li J."/>
        </authorList>
    </citation>
    <scope>NUCLEOTIDE SEQUENCE</scope>
    <source>
        <strain evidence="2">G11-30</strain>
    </source>
</reference>
<feature type="transmembrane region" description="Helical" evidence="1">
    <location>
        <begin position="7"/>
        <end position="26"/>
    </location>
</feature>
<dbReference type="NCBIfam" id="NF038065">
    <property type="entry name" value="Pr6Pr"/>
    <property type="match status" value="1"/>
</dbReference>
<feature type="transmembrane region" description="Helical" evidence="1">
    <location>
        <begin position="81"/>
        <end position="101"/>
    </location>
</feature>
<evidence type="ECO:0000256" key="1">
    <source>
        <dbReference type="SAM" id="Phobius"/>
    </source>
</evidence>
<accession>A0A934SJS4</accession>
<keyword evidence="3" id="KW-1185">Reference proteome</keyword>
<feature type="transmembrane region" description="Helical" evidence="1">
    <location>
        <begin position="46"/>
        <end position="69"/>
    </location>
</feature>
<feature type="transmembrane region" description="Helical" evidence="1">
    <location>
        <begin position="145"/>
        <end position="162"/>
    </location>
</feature>
<keyword evidence="1" id="KW-0472">Membrane</keyword>
<gene>
    <name evidence="2" type="ORF">IV501_03260</name>
</gene>
<evidence type="ECO:0000313" key="2">
    <source>
        <dbReference type="EMBL" id="MBK4346644.1"/>
    </source>
</evidence>
<feature type="transmembrane region" description="Helical" evidence="1">
    <location>
        <begin position="113"/>
        <end position="133"/>
    </location>
</feature>
<name>A0A934SJS4_9MICO</name>
<dbReference type="RefSeq" id="WP_200554958.1">
    <property type="nucleotide sequence ID" value="NZ_JAEPES010000001.1"/>
</dbReference>
<feature type="transmembrane region" description="Helical" evidence="1">
    <location>
        <begin position="195"/>
        <end position="216"/>
    </location>
</feature>
<keyword evidence="1" id="KW-1133">Transmembrane helix</keyword>
<protein>
    <submittedName>
        <fullName evidence="2">Pr6Pr family membrane protein</fullName>
    </submittedName>
</protein>
<proteinExistence type="predicted"/>
<dbReference type="InterPro" id="IPR049713">
    <property type="entry name" value="Pr6Pr-like"/>
</dbReference>
<organism evidence="2 3">
    <name type="scientific">Lacisediminihabitans changchengi</name>
    <dbReference type="NCBI Taxonomy" id="2787634"/>
    <lineage>
        <taxon>Bacteria</taxon>
        <taxon>Bacillati</taxon>
        <taxon>Actinomycetota</taxon>
        <taxon>Actinomycetes</taxon>
        <taxon>Micrococcales</taxon>
        <taxon>Microbacteriaceae</taxon>
        <taxon>Lacisediminihabitans</taxon>
    </lineage>
</organism>
<evidence type="ECO:0000313" key="3">
    <source>
        <dbReference type="Proteomes" id="UP000636458"/>
    </source>
</evidence>
<dbReference type="EMBL" id="JAEPES010000001">
    <property type="protein sequence ID" value="MBK4346644.1"/>
    <property type="molecule type" value="Genomic_DNA"/>
</dbReference>
<dbReference type="AlphaFoldDB" id="A0A934SJS4"/>
<comment type="caution">
    <text evidence="2">The sequence shown here is derived from an EMBL/GenBank/DDBJ whole genome shotgun (WGS) entry which is preliminary data.</text>
</comment>
<sequence length="227" mass="25248">MRRLAIATRVLIAITVIVAIVGQLSLSLSNWRDAGIDNPVVQVVNFFSFFTIESNVLTVVVALLGAWFLLRGDRDDRGWYLGLRAAAVTYMATTGIVYNLLLRGIELPQGTTLGWSNEILHVVAPAYLILDWLFAPGRRPREWKAVWPILIFPLVWGIYTLIRGPITFDAVTGKSYWYPYPFLNPNTSPEGYLSVSFYIVLIAAVIGLVGLGVVWVSKRPLPAISRG</sequence>
<keyword evidence="1" id="KW-0812">Transmembrane</keyword>